<reference evidence="7" key="1">
    <citation type="submission" date="2021-03" db="EMBL/GenBank/DDBJ databases">
        <title>Chromosome level genome of the anhydrobiotic midge Polypedilum vanderplanki.</title>
        <authorList>
            <person name="Yoshida Y."/>
            <person name="Kikawada T."/>
            <person name="Gusev O."/>
        </authorList>
    </citation>
    <scope>NUCLEOTIDE SEQUENCE</scope>
    <source>
        <strain evidence="7">NIAS01</strain>
        <tissue evidence="7">Whole body or cell culture</tissue>
    </source>
</reference>
<dbReference type="Proteomes" id="UP001107558">
    <property type="component" value="Chromosome 2"/>
</dbReference>
<dbReference type="Gene3D" id="2.60.40.790">
    <property type="match status" value="1"/>
</dbReference>
<feature type="binding site" evidence="2">
    <location>
        <position position="123"/>
    </location>
    <ligand>
        <name>Zn(2+)</name>
        <dbReference type="ChEBI" id="CHEBI:29105"/>
        <label>1</label>
    </ligand>
</feature>
<dbReference type="EMBL" id="JADBJN010000002">
    <property type="protein sequence ID" value="KAG5677480.1"/>
    <property type="molecule type" value="Genomic_DNA"/>
</dbReference>
<dbReference type="GO" id="GO:0005634">
    <property type="term" value="C:nucleus"/>
    <property type="evidence" value="ECO:0007669"/>
    <property type="project" value="TreeGrafter"/>
</dbReference>
<dbReference type="GO" id="GO:0009408">
    <property type="term" value="P:response to heat"/>
    <property type="evidence" value="ECO:0007669"/>
    <property type="project" value="UniProtKB-ARBA"/>
</dbReference>
<dbReference type="GO" id="GO:0042026">
    <property type="term" value="P:protein refolding"/>
    <property type="evidence" value="ECO:0007669"/>
    <property type="project" value="TreeGrafter"/>
</dbReference>
<dbReference type="AlphaFoldDB" id="A0A9J6C6K4"/>
<evidence type="ECO:0000256" key="1">
    <source>
        <dbReference type="PIRNR" id="PIRNR036514"/>
    </source>
</evidence>
<gene>
    <name evidence="7" type="ORF">PVAND_007238</name>
</gene>
<comment type="caution">
    <text evidence="7">The sequence shown here is derived from an EMBL/GenBank/DDBJ whole genome shotgun (WGS) entry which is preliminary data.</text>
</comment>
<feature type="compositionally biased region" description="Polar residues" evidence="5">
    <location>
        <begin position="183"/>
        <end position="201"/>
    </location>
</feature>
<dbReference type="InterPro" id="IPR002068">
    <property type="entry name" value="A-crystallin/Hsp20_dom"/>
</dbReference>
<dbReference type="Pfam" id="PF00011">
    <property type="entry name" value="HSP20"/>
    <property type="match status" value="1"/>
</dbReference>
<dbReference type="InterPro" id="IPR008978">
    <property type="entry name" value="HSP20-like_chaperone"/>
</dbReference>
<dbReference type="PROSITE" id="PS01031">
    <property type="entry name" value="SHSP"/>
    <property type="match status" value="1"/>
</dbReference>
<feature type="region of interest" description="Disordered" evidence="5">
    <location>
        <begin position="160"/>
        <end position="201"/>
    </location>
</feature>
<feature type="domain" description="SHSP" evidence="6">
    <location>
        <begin position="69"/>
        <end position="176"/>
    </location>
</feature>
<proteinExistence type="inferred from homology"/>
<sequence length="201" mass="23016">MSRVPLTFRDWWDDFGDDYFDSFRRPRTSRLIDQHFGTALRRNDLLSSLANTHISNTSRTTPYYRPWSTPLAKADSGSTVNVEKDKFQIILDVQQFAPNEISVKTTDKFIIIEGKHDEKQDEHGFVSRHFTRKYMLPSNYKSDNVTSTLSSDGILTISAIPPEPQPINQERSVPITHVGPSRVESTQTSTQESQPKIEQVN</sequence>
<dbReference type="PANTHER" id="PTHR45640:SF34">
    <property type="entry name" value="PROTEIN LETHAL(2)ESSENTIAL FOR LIFE"/>
    <property type="match status" value="1"/>
</dbReference>
<protein>
    <recommendedName>
        <fullName evidence="6">SHSP domain-containing protein</fullName>
    </recommendedName>
</protein>
<name>A0A9J6C6K4_POLVA</name>
<keyword evidence="2" id="KW-0479">Metal-binding</keyword>
<comment type="similarity">
    <text evidence="1 3 4">Belongs to the small heat shock protein (HSP20) family.</text>
</comment>
<dbReference type="PANTHER" id="PTHR45640">
    <property type="entry name" value="HEAT SHOCK PROTEIN HSP-12.2-RELATED"/>
    <property type="match status" value="1"/>
</dbReference>
<dbReference type="GO" id="GO:0005737">
    <property type="term" value="C:cytoplasm"/>
    <property type="evidence" value="ECO:0007669"/>
    <property type="project" value="TreeGrafter"/>
</dbReference>
<dbReference type="GO" id="GO:0046872">
    <property type="term" value="F:metal ion binding"/>
    <property type="evidence" value="ECO:0007669"/>
    <property type="project" value="UniProtKB-KW"/>
</dbReference>
<evidence type="ECO:0000256" key="4">
    <source>
        <dbReference type="RuleBase" id="RU003616"/>
    </source>
</evidence>
<dbReference type="SUPFAM" id="SSF49764">
    <property type="entry name" value="HSP20-like chaperones"/>
    <property type="match status" value="1"/>
</dbReference>
<organism evidence="7 8">
    <name type="scientific">Polypedilum vanderplanki</name>
    <name type="common">Sleeping chironomid midge</name>
    <dbReference type="NCBI Taxonomy" id="319348"/>
    <lineage>
        <taxon>Eukaryota</taxon>
        <taxon>Metazoa</taxon>
        <taxon>Ecdysozoa</taxon>
        <taxon>Arthropoda</taxon>
        <taxon>Hexapoda</taxon>
        <taxon>Insecta</taxon>
        <taxon>Pterygota</taxon>
        <taxon>Neoptera</taxon>
        <taxon>Endopterygota</taxon>
        <taxon>Diptera</taxon>
        <taxon>Nematocera</taxon>
        <taxon>Chironomoidea</taxon>
        <taxon>Chironomidae</taxon>
        <taxon>Chironominae</taxon>
        <taxon>Polypedilum</taxon>
        <taxon>Polypedilum</taxon>
    </lineage>
</organism>
<evidence type="ECO:0000256" key="5">
    <source>
        <dbReference type="SAM" id="MobiDB-lite"/>
    </source>
</evidence>
<evidence type="ECO:0000313" key="7">
    <source>
        <dbReference type="EMBL" id="KAG5677480.1"/>
    </source>
</evidence>
<feature type="binding site" evidence="2">
    <location>
        <position position="118"/>
    </location>
    <ligand>
        <name>Zn(2+)</name>
        <dbReference type="ChEBI" id="CHEBI:29105"/>
        <label>1</label>
    </ligand>
</feature>
<evidence type="ECO:0000313" key="8">
    <source>
        <dbReference type="Proteomes" id="UP001107558"/>
    </source>
</evidence>
<evidence type="ECO:0000256" key="3">
    <source>
        <dbReference type="PROSITE-ProRule" id="PRU00285"/>
    </source>
</evidence>
<evidence type="ECO:0000259" key="6">
    <source>
        <dbReference type="PROSITE" id="PS01031"/>
    </source>
</evidence>
<keyword evidence="8" id="KW-1185">Reference proteome</keyword>
<dbReference type="CDD" id="cd06526">
    <property type="entry name" value="metazoan_ACD"/>
    <property type="match status" value="1"/>
</dbReference>
<dbReference type="PIRSF" id="PIRSF036514">
    <property type="entry name" value="Sm_HSP_B1"/>
    <property type="match status" value="1"/>
</dbReference>
<keyword evidence="2" id="KW-0862">Zinc</keyword>
<dbReference type="OrthoDB" id="1431247at2759"/>
<dbReference type="InterPro" id="IPR001436">
    <property type="entry name" value="Alpha-crystallin/sHSP_animal"/>
</dbReference>
<dbReference type="InterPro" id="IPR055269">
    <property type="entry name" value="Alpha-crystallin/HSP_16"/>
</dbReference>
<accession>A0A9J6C6K4</accession>
<dbReference type="PRINTS" id="PR00299">
    <property type="entry name" value="ACRYSTALLIN"/>
</dbReference>
<dbReference type="GO" id="GO:0051082">
    <property type="term" value="F:unfolded protein binding"/>
    <property type="evidence" value="ECO:0007669"/>
    <property type="project" value="TreeGrafter"/>
</dbReference>
<evidence type="ECO:0000256" key="2">
    <source>
        <dbReference type="PIRSR" id="PIRSR036514-1"/>
    </source>
</evidence>
<feature type="binding site" evidence="2">
    <location>
        <position position="116"/>
    </location>
    <ligand>
        <name>Zn(2+)</name>
        <dbReference type="ChEBI" id="CHEBI:29105"/>
        <label>1</label>
    </ligand>
</feature>